<protein>
    <recommendedName>
        <fullName evidence="5">Diguanylate cyclase</fullName>
    </recommendedName>
</protein>
<feature type="compositionally biased region" description="Basic and acidic residues" evidence="1">
    <location>
        <begin position="207"/>
        <end position="235"/>
    </location>
</feature>
<evidence type="ECO:0000313" key="3">
    <source>
        <dbReference type="EMBL" id="GAA2221611.1"/>
    </source>
</evidence>
<organism evidence="3 4">
    <name type="scientific">Streptomyces indiaensis</name>
    <dbReference type="NCBI Taxonomy" id="284033"/>
    <lineage>
        <taxon>Bacteria</taxon>
        <taxon>Bacillati</taxon>
        <taxon>Actinomycetota</taxon>
        <taxon>Actinomycetes</taxon>
        <taxon>Kitasatosporales</taxon>
        <taxon>Streptomycetaceae</taxon>
        <taxon>Streptomyces</taxon>
    </lineage>
</organism>
<keyword evidence="2" id="KW-0812">Transmembrane</keyword>
<keyword evidence="2" id="KW-1133">Transmembrane helix</keyword>
<evidence type="ECO:0000256" key="1">
    <source>
        <dbReference type="SAM" id="MobiDB-lite"/>
    </source>
</evidence>
<evidence type="ECO:0008006" key="5">
    <source>
        <dbReference type="Google" id="ProtNLM"/>
    </source>
</evidence>
<sequence length="260" mass="29045">MSTDQARRISASGVTVDVGDATTRYLLYGLLPGWFVPGLADWVMHRRTRIEDTAGTKESLIHSLMMAEVGLPIALTLRYEVNPLLLSVQLGGAAVHEATALWDVRTAVDSEREVKPVEQHIHSFLESLPFAGLAALMCLHADQVTSLLRGGRGDPDAWRLVPRRRPLSRGYLAGIAAAIGTCVLLPYGEELLRCVRAGRRRRKHARNERLGDRTDNDIRKHNDNHENRENRENHALHEDYENDVWGDAAHWSAARSGKGR</sequence>
<accession>A0ABN3D658</accession>
<evidence type="ECO:0000313" key="4">
    <source>
        <dbReference type="Proteomes" id="UP001501474"/>
    </source>
</evidence>
<evidence type="ECO:0000256" key="2">
    <source>
        <dbReference type="SAM" id="Phobius"/>
    </source>
</evidence>
<dbReference type="Proteomes" id="UP001501474">
    <property type="component" value="Unassembled WGS sequence"/>
</dbReference>
<keyword evidence="4" id="KW-1185">Reference proteome</keyword>
<feature type="region of interest" description="Disordered" evidence="1">
    <location>
        <begin position="203"/>
        <end position="235"/>
    </location>
</feature>
<reference evidence="3 4" key="1">
    <citation type="journal article" date="2019" name="Int. J. Syst. Evol. Microbiol.">
        <title>The Global Catalogue of Microorganisms (GCM) 10K type strain sequencing project: providing services to taxonomists for standard genome sequencing and annotation.</title>
        <authorList>
            <consortium name="The Broad Institute Genomics Platform"/>
            <consortium name="The Broad Institute Genome Sequencing Center for Infectious Disease"/>
            <person name="Wu L."/>
            <person name="Ma J."/>
        </authorList>
    </citation>
    <scope>NUCLEOTIDE SEQUENCE [LARGE SCALE GENOMIC DNA]</scope>
    <source>
        <strain evidence="3 4">JCM 3053</strain>
    </source>
</reference>
<comment type="caution">
    <text evidence="3">The sequence shown here is derived from an EMBL/GenBank/DDBJ whole genome shotgun (WGS) entry which is preliminary data.</text>
</comment>
<name>A0ABN3D658_9ACTN</name>
<dbReference type="EMBL" id="BAAART010000022">
    <property type="protein sequence ID" value="GAA2221611.1"/>
    <property type="molecule type" value="Genomic_DNA"/>
</dbReference>
<gene>
    <name evidence="3" type="ORF">GCM10010104_09980</name>
</gene>
<proteinExistence type="predicted"/>
<keyword evidence="2" id="KW-0472">Membrane</keyword>
<feature type="transmembrane region" description="Helical" evidence="2">
    <location>
        <begin position="170"/>
        <end position="188"/>
    </location>
</feature>